<feature type="domain" description="WRKY19-like zinc finger" evidence="2">
    <location>
        <begin position="340"/>
        <end position="363"/>
    </location>
</feature>
<dbReference type="PANTHER" id="PTHR31827:SF1">
    <property type="entry name" value="EMB|CAB89363.1"/>
    <property type="match status" value="1"/>
</dbReference>
<accession>A0A024FZ91</accession>
<evidence type="ECO:0000313" key="3">
    <source>
        <dbReference type="EMBL" id="CCI39638.1"/>
    </source>
</evidence>
<dbReference type="AlphaFoldDB" id="A0A024FZ91"/>
<dbReference type="PANTHER" id="PTHR31827">
    <property type="entry name" value="EMB|CAB89363.1"/>
    <property type="match status" value="1"/>
</dbReference>
<proteinExistence type="predicted"/>
<evidence type="ECO:0000313" key="4">
    <source>
        <dbReference type="Proteomes" id="UP000053237"/>
    </source>
</evidence>
<reference evidence="3 4" key="1">
    <citation type="submission" date="2012-05" db="EMBL/GenBank/DDBJ databases">
        <title>Recombination and specialization in a pathogen metapopulation.</title>
        <authorList>
            <person name="Gardiner A."/>
            <person name="Kemen E."/>
            <person name="Schultz-Larsen T."/>
            <person name="MacLean D."/>
            <person name="Van Oosterhout C."/>
            <person name="Jones J.D.G."/>
        </authorList>
    </citation>
    <scope>NUCLEOTIDE SEQUENCE [LARGE SCALE GENOMIC DNA]</scope>
    <source>
        <strain evidence="3 4">Ac Nc2</strain>
    </source>
</reference>
<feature type="compositionally biased region" description="Polar residues" evidence="1">
    <location>
        <begin position="130"/>
        <end position="139"/>
    </location>
</feature>
<sequence>MESTSDANGLGDLSGSVFSFPDSCDMLMGELDFGSSQLYPSTPEAFSRPRHHSLSCSALDTPRTGELNEIETNTYASAAGDDLLEPLDLSLTDLFSIQDEDLHGLISDSYGQHDTNSLFPFDTFSAGQNQDLSSGQKSFGGTRGASPVPRSCDEQNDYSEDALTATSKNAYTSFYTTSLSEKLPQEAHTSKFAMSPSIKMVGQNGSNHIAGMEDFQNLVDGTVFPMGNSVNPYSLMPFVPLMKSQHLHSSSNHTHHADEHGSIPTYPTPNSHTFFIDADCTIPWTGAEMNSYHIPVPDSSFQRFTNHKSLPSHRRAKQCIVDNCTRRAQSNNRCKTHGGGARCQVEGCDKSSQGGGLCRAHGGGKKCGVAGCTKGTQRLGLCYLHGGIRRCMSAGCKKKDRGNGFCISHGGGRRCQVSGCIRSVRKGNYCQAHYSLEERVA</sequence>
<feature type="domain" description="WRKY19-like zinc finger" evidence="2">
    <location>
        <begin position="389"/>
        <end position="411"/>
    </location>
</feature>
<evidence type="ECO:0000256" key="1">
    <source>
        <dbReference type="SAM" id="MobiDB-lite"/>
    </source>
</evidence>
<feature type="region of interest" description="Disordered" evidence="1">
    <location>
        <begin position="130"/>
        <end position="156"/>
    </location>
</feature>
<dbReference type="InParanoid" id="A0A024FZ91"/>
<dbReference type="Proteomes" id="UP000053237">
    <property type="component" value="Unassembled WGS sequence"/>
</dbReference>
<dbReference type="Pfam" id="PF24906">
    <property type="entry name" value="Zf_WRKY19"/>
    <property type="match status" value="2"/>
</dbReference>
<comment type="caution">
    <text evidence="3">The sequence shown here is derived from an EMBL/GenBank/DDBJ whole genome shotgun (WGS) entry which is preliminary data.</text>
</comment>
<dbReference type="OrthoDB" id="69635at2759"/>
<dbReference type="InterPro" id="IPR056866">
    <property type="entry name" value="Znf_WRKY19"/>
</dbReference>
<protein>
    <recommendedName>
        <fullName evidence="2">WRKY19-like zinc finger domain-containing protein</fullName>
    </recommendedName>
</protein>
<organism evidence="3 4">
    <name type="scientific">Albugo candida</name>
    <dbReference type="NCBI Taxonomy" id="65357"/>
    <lineage>
        <taxon>Eukaryota</taxon>
        <taxon>Sar</taxon>
        <taxon>Stramenopiles</taxon>
        <taxon>Oomycota</taxon>
        <taxon>Peronosporomycetes</taxon>
        <taxon>Albuginales</taxon>
        <taxon>Albuginaceae</taxon>
        <taxon>Albugo</taxon>
    </lineage>
</organism>
<dbReference type="EMBL" id="CAIX01000003">
    <property type="protein sequence ID" value="CCI39638.1"/>
    <property type="molecule type" value="Genomic_DNA"/>
</dbReference>
<keyword evidence="4" id="KW-1185">Reference proteome</keyword>
<evidence type="ECO:0000259" key="2">
    <source>
        <dbReference type="Pfam" id="PF24906"/>
    </source>
</evidence>
<gene>
    <name evidence="3" type="ORF">BN9_004210</name>
</gene>
<name>A0A024FZ91_9STRA</name>
<dbReference type="STRING" id="65357.A0A024FZ91"/>